<keyword evidence="4" id="KW-1185">Reference proteome</keyword>
<dbReference type="InterPro" id="IPR052173">
    <property type="entry name" value="Beta-lactam_resp_regulator"/>
</dbReference>
<feature type="transmembrane region" description="Helical" evidence="1">
    <location>
        <begin position="107"/>
        <end position="128"/>
    </location>
</feature>
<protein>
    <submittedName>
        <fullName evidence="3">M56 family metallopeptidase</fullName>
    </submittedName>
</protein>
<dbReference type="InterPro" id="IPR008756">
    <property type="entry name" value="Peptidase_M56"/>
</dbReference>
<feature type="domain" description="Peptidase M56" evidence="2">
    <location>
        <begin position="9"/>
        <end position="296"/>
    </location>
</feature>
<dbReference type="PANTHER" id="PTHR34978:SF3">
    <property type="entry name" value="SLR0241 PROTEIN"/>
    <property type="match status" value="1"/>
</dbReference>
<feature type="transmembrane region" description="Helical" evidence="1">
    <location>
        <begin position="264"/>
        <end position="284"/>
    </location>
</feature>
<evidence type="ECO:0000313" key="4">
    <source>
        <dbReference type="Proteomes" id="UP000779508"/>
    </source>
</evidence>
<keyword evidence="1" id="KW-1133">Transmembrane helix</keyword>
<keyword evidence="1" id="KW-0812">Transmembrane</keyword>
<comment type="caution">
    <text evidence="3">The sequence shown here is derived from an EMBL/GenBank/DDBJ whole genome shotgun (WGS) entry which is preliminary data.</text>
</comment>
<feature type="transmembrane region" description="Helical" evidence="1">
    <location>
        <begin position="38"/>
        <end position="57"/>
    </location>
</feature>
<name>A0ABS6FZ93_9FIRM</name>
<evidence type="ECO:0000259" key="2">
    <source>
        <dbReference type="Pfam" id="PF05569"/>
    </source>
</evidence>
<dbReference type="PANTHER" id="PTHR34978">
    <property type="entry name" value="POSSIBLE SENSOR-TRANSDUCER PROTEIN BLAR"/>
    <property type="match status" value="1"/>
</dbReference>
<keyword evidence="1" id="KW-0472">Membrane</keyword>
<organism evidence="3 4">
    <name type="scientific">Alkaliphilus flagellatus</name>
    <dbReference type="NCBI Taxonomy" id="2841507"/>
    <lineage>
        <taxon>Bacteria</taxon>
        <taxon>Bacillati</taxon>
        <taxon>Bacillota</taxon>
        <taxon>Clostridia</taxon>
        <taxon>Peptostreptococcales</taxon>
        <taxon>Natronincolaceae</taxon>
        <taxon>Alkaliphilus</taxon>
    </lineage>
</organism>
<dbReference type="Proteomes" id="UP000779508">
    <property type="component" value="Unassembled WGS sequence"/>
</dbReference>
<dbReference type="CDD" id="cd07341">
    <property type="entry name" value="M56_BlaR1_MecR1_like"/>
    <property type="match status" value="1"/>
</dbReference>
<feature type="transmembrane region" description="Helical" evidence="1">
    <location>
        <begin position="6"/>
        <end position="26"/>
    </location>
</feature>
<feature type="transmembrane region" description="Helical" evidence="1">
    <location>
        <begin position="305"/>
        <end position="325"/>
    </location>
</feature>
<sequence>MISNMFFSIMEITVSMSFIILILLLLSKVFDKKYTSKFKYLMWLIISLRLIIPFNIATSSPIVSVLLPQTNLQKPILNTASVTPNVFAEKSIENITNTYTLTDSVIISAWLLGAVIFLVFNIVSYFIYKKNLDRWRSPVISDEIKAILSDICSELNIDSKIKIFKCHNIKSPMLIGFIKPMIVLPIKDFDAMELRFILQHELIHYKRHDIWYKLLLTIANALHWFNPIIYIMVKRANYDLEASCDEKVLQRSDLKSRKIYAETIMKIIIQNSNIYTVFSTNFYGGAHNMKRRFQNIVNTKKRKTGLIVLSLVMVITTFSGVVFAFNNHNEKTNDINYDDYVMEFVTQSIYPDKFHNYFYQYVGKNDISFNEKENSFYFGDKEIWILYDEDGRKLLQNSNALGVGIFLNVERNSNGEIEKIYEITKDEFTELTGWR</sequence>
<reference evidence="3 4" key="1">
    <citation type="submission" date="2021-06" db="EMBL/GenBank/DDBJ databases">
        <authorList>
            <person name="Sun Q."/>
            <person name="Li D."/>
        </authorList>
    </citation>
    <scope>NUCLEOTIDE SEQUENCE [LARGE SCALE GENOMIC DNA]</scope>
    <source>
        <strain evidence="3 4">MSJ-5</strain>
    </source>
</reference>
<dbReference type="Pfam" id="PF05569">
    <property type="entry name" value="Peptidase_M56"/>
    <property type="match status" value="1"/>
</dbReference>
<evidence type="ECO:0000313" key="3">
    <source>
        <dbReference type="EMBL" id="MBU5675564.1"/>
    </source>
</evidence>
<evidence type="ECO:0000256" key="1">
    <source>
        <dbReference type="SAM" id="Phobius"/>
    </source>
</evidence>
<accession>A0ABS6FZ93</accession>
<feature type="transmembrane region" description="Helical" evidence="1">
    <location>
        <begin position="210"/>
        <end position="233"/>
    </location>
</feature>
<dbReference type="EMBL" id="JAHLQK010000001">
    <property type="protein sequence ID" value="MBU5675564.1"/>
    <property type="molecule type" value="Genomic_DNA"/>
</dbReference>
<gene>
    <name evidence="3" type="ORF">KQI88_03955</name>
</gene>
<dbReference type="RefSeq" id="WP_216415033.1">
    <property type="nucleotide sequence ID" value="NZ_JAHLQK010000001.1"/>
</dbReference>
<proteinExistence type="predicted"/>